<keyword evidence="12" id="KW-1185">Reference proteome</keyword>
<sequence>MADAAVTFLLENLVQLVKHQVSLIGGAERELELLKRDLVSLNTFLRNAAKLPNKPEGFRDIESRIRDVVCEAEDTIDSCMTHAAAASSSKRQAFTRPFSSKRLSLAEEVRSLREREVIKMVATAQTFAATAMANASQPHHQDLPPEPIKLQIIREENVVGFEEYENIILRYLGETKEELDVISIIGMPGLGKTTLAWKIFKSDFAKREFPNRIWVCVTHTPNIKNVFLSILKEFTSDDMSCLSDRALIETVQYYLKERKFLLVLDDVCTMDAWNAIRVVLCKTNSMSKVIITSREKSVGDKASQQRKSYELPFLEDPQSWELLQYEVFGKLDMCPDDLKVVGECIAHNCHGLPLSIVVIGGILVEQGAKNEDISAIKEAWLKVSADVTDFLKNDKKQQVSDIVELSYNRLPDELKDCLLYFAVFPEDYEISAWKLIRLWIAEGFIQGKNLEEAAEENLKDLISRNLVMVCKRNSKGEVKTCRVHDVVHAFCGSKVSQEQQRFFLEMKLVNGDLVPPLSEIDKPRRLCVHSDLEIFFARSGKKKVGRIRSLLCFYKAPMNFPEKYAPTMVDGLDMLRVLESEFIRLGEIPKGVTKLFHLRYLTLSVDTLGTLSEAFSSLWNLQTLVVNTKQDSIVIKANIWRMIQLRHLKTKAVITQVSEGSGEGCTSLQTLSRISPEICTINVFNKAPNLKRLGIQGNLAILFKTNSLGMLYQLEKLKLVNTFHDSESQRSMRFPELTSWFPAKLKMLTIAGTSLNWKHMSTLARIQTLQVLKLKDNAFTGMSWEAVGGGFHSLHFLLIEDTKLFIWDASNDSFPKLRYLVLRKCEELKGIPDGVVGSLEKLDIEHLSASGVESAKKINDKKNANQGEKGASRFKLTIGAGC</sequence>
<dbReference type="InterPro" id="IPR044974">
    <property type="entry name" value="Disease_R_plants"/>
</dbReference>
<keyword evidence="2" id="KW-0433">Leucine-rich repeat</keyword>
<dbReference type="EMBL" id="JBEAFC010000002">
    <property type="protein sequence ID" value="KAL1568281.1"/>
    <property type="molecule type" value="Genomic_DNA"/>
</dbReference>
<evidence type="ECO:0000259" key="8">
    <source>
        <dbReference type="Pfam" id="PF18052"/>
    </source>
</evidence>
<evidence type="ECO:0000256" key="1">
    <source>
        <dbReference type="ARBA" id="ARBA00008894"/>
    </source>
</evidence>
<protein>
    <submittedName>
        <fullName evidence="11">Late blight resistance protein R1A-10</fullName>
    </submittedName>
</protein>
<feature type="domain" description="Disease resistance R13L4/SHOC-2-like LRR" evidence="10">
    <location>
        <begin position="569"/>
        <end position="847"/>
    </location>
</feature>
<evidence type="ECO:0000256" key="6">
    <source>
        <dbReference type="ARBA" id="ARBA00022840"/>
    </source>
</evidence>
<dbReference type="AlphaFoldDB" id="A0ABD1IHU2"/>
<dbReference type="Pfam" id="PF18052">
    <property type="entry name" value="Rx_N"/>
    <property type="match status" value="1"/>
</dbReference>
<dbReference type="PANTHER" id="PTHR23155:SF1193">
    <property type="entry name" value="DISEASE RESISTANCE PROTEIN RPP13-RELATED"/>
    <property type="match status" value="1"/>
</dbReference>
<dbReference type="InterPro" id="IPR041118">
    <property type="entry name" value="Rx_N"/>
</dbReference>
<dbReference type="Pfam" id="PF23559">
    <property type="entry name" value="WHD_DRP"/>
    <property type="match status" value="1"/>
</dbReference>
<dbReference type="Gene3D" id="1.10.10.10">
    <property type="entry name" value="Winged helix-like DNA-binding domain superfamily/Winged helix DNA-binding domain"/>
    <property type="match status" value="1"/>
</dbReference>
<name>A0ABD1IHU2_SALDI</name>
<comment type="caution">
    <text evidence="11">The sequence shown here is derived from an EMBL/GenBank/DDBJ whole genome shotgun (WGS) entry which is preliminary data.</text>
</comment>
<dbReference type="InterPro" id="IPR036388">
    <property type="entry name" value="WH-like_DNA-bd_sf"/>
</dbReference>
<dbReference type="InterPro" id="IPR042197">
    <property type="entry name" value="Apaf_helical"/>
</dbReference>
<dbReference type="FunFam" id="3.40.50.300:FF:001091">
    <property type="entry name" value="Probable disease resistance protein At1g61300"/>
    <property type="match status" value="1"/>
</dbReference>
<dbReference type="InterPro" id="IPR027417">
    <property type="entry name" value="P-loop_NTPase"/>
</dbReference>
<evidence type="ECO:0000259" key="7">
    <source>
        <dbReference type="Pfam" id="PF00931"/>
    </source>
</evidence>
<dbReference type="InterPro" id="IPR055414">
    <property type="entry name" value="LRR_R13L4/SHOC2-like"/>
</dbReference>
<dbReference type="PANTHER" id="PTHR23155">
    <property type="entry name" value="DISEASE RESISTANCE PROTEIN RP"/>
    <property type="match status" value="1"/>
</dbReference>
<dbReference type="FunFam" id="1.10.10.10:FF:000322">
    <property type="entry name" value="Probable disease resistance protein At1g63360"/>
    <property type="match status" value="1"/>
</dbReference>
<dbReference type="InterPro" id="IPR038005">
    <property type="entry name" value="RX-like_CC"/>
</dbReference>
<dbReference type="SUPFAM" id="SSF52058">
    <property type="entry name" value="L domain-like"/>
    <property type="match status" value="1"/>
</dbReference>
<dbReference type="PRINTS" id="PR00364">
    <property type="entry name" value="DISEASERSIST"/>
</dbReference>
<dbReference type="GO" id="GO:0051607">
    <property type="term" value="P:defense response to virus"/>
    <property type="evidence" value="ECO:0007669"/>
    <property type="project" value="UniProtKB-ARBA"/>
</dbReference>
<dbReference type="Gene3D" id="1.20.5.4130">
    <property type="match status" value="1"/>
</dbReference>
<feature type="domain" description="NB-ARC" evidence="7">
    <location>
        <begin position="171"/>
        <end position="329"/>
    </location>
</feature>
<dbReference type="Pfam" id="PF00931">
    <property type="entry name" value="NB-ARC"/>
    <property type="match status" value="1"/>
</dbReference>
<feature type="domain" description="Disease resistance N-terminal" evidence="8">
    <location>
        <begin position="5"/>
        <end position="94"/>
    </location>
</feature>
<keyword evidence="4" id="KW-0547">Nucleotide-binding</keyword>
<dbReference type="CDD" id="cd14798">
    <property type="entry name" value="RX-CC_like"/>
    <property type="match status" value="1"/>
</dbReference>
<reference evidence="11 12" key="1">
    <citation type="submission" date="2024-06" db="EMBL/GenBank/DDBJ databases">
        <title>A chromosome level genome sequence of Diviner's sage (Salvia divinorum).</title>
        <authorList>
            <person name="Ford S.A."/>
            <person name="Ro D.-K."/>
            <person name="Ness R.W."/>
            <person name="Phillips M.A."/>
        </authorList>
    </citation>
    <scope>NUCLEOTIDE SEQUENCE [LARGE SCALE GENOMIC DNA]</scope>
    <source>
        <strain evidence="11">SAF-2024a</strain>
        <tissue evidence="11">Leaf</tissue>
    </source>
</reference>
<organism evidence="11 12">
    <name type="scientific">Salvia divinorum</name>
    <name type="common">Maria pastora</name>
    <name type="synonym">Diviner's sage</name>
    <dbReference type="NCBI Taxonomy" id="28513"/>
    <lineage>
        <taxon>Eukaryota</taxon>
        <taxon>Viridiplantae</taxon>
        <taxon>Streptophyta</taxon>
        <taxon>Embryophyta</taxon>
        <taxon>Tracheophyta</taxon>
        <taxon>Spermatophyta</taxon>
        <taxon>Magnoliopsida</taxon>
        <taxon>eudicotyledons</taxon>
        <taxon>Gunneridae</taxon>
        <taxon>Pentapetalae</taxon>
        <taxon>asterids</taxon>
        <taxon>lamiids</taxon>
        <taxon>Lamiales</taxon>
        <taxon>Lamiaceae</taxon>
        <taxon>Nepetoideae</taxon>
        <taxon>Mentheae</taxon>
        <taxon>Salviinae</taxon>
        <taxon>Salvia</taxon>
        <taxon>Salvia subgen. Calosphace</taxon>
    </lineage>
</organism>
<evidence type="ECO:0000313" key="11">
    <source>
        <dbReference type="EMBL" id="KAL1568281.1"/>
    </source>
</evidence>
<keyword evidence="5" id="KW-0611">Plant defense</keyword>
<dbReference type="Gene3D" id="1.10.8.430">
    <property type="entry name" value="Helical domain of apoptotic protease-activating factors"/>
    <property type="match status" value="1"/>
</dbReference>
<evidence type="ECO:0000256" key="2">
    <source>
        <dbReference type="ARBA" id="ARBA00022614"/>
    </source>
</evidence>
<accession>A0ABD1IHU2</accession>
<evidence type="ECO:0000256" key="3">
    <source>
        <dbReference type="ARBA" id="ARBA00022737"/>
    </source>
</evidence>
<dbReference type="InterPro" id="IPR058922">
    <property type="entry name" value="WHD_DRP"/>
</dbReference>
<comment type="similarity">
    <text evidence="1">Belongs to the disease resistance NB-LRR family.</text>
</comment>
<evidence type="ECO:0000256" key="4">
    <source>
        <dbReference type="ARBA" id="ARBA00022741"/>
    </source>
</evidence>
<evidence type="ECO:0000256" key="5">
    <source>
        <dbReference type="ARBA" id="ARBA00022821"/>
    </source>
</evidence>
<dbReference type="Proteomes" id="UP001567538">
    <property type="component" value="Unassembled WGS sequence"/>
</dbReference>
<gene>
    <name evidence="11" type="ORF">AAHA92_03667</name>
</gene>
<evidence type="ECO:0000259" key="10">
    <source>
        <dbReference type="Pfam" id="PF23598"/>
    </source>
</evidence>
<proteinExistence type="inferred from homology"/>
<dbReference type="Gene3D" id="3.40.50.300">
    <property type="entry name" value="P-loop containing nucleotide triphosphate hydrolases"/>
    <property type="match status" value="1"/>
</dbReference>
<evidence type="ECO:0000313" key="12">
    <source>
        <dbReference type="Proteomes" id="UP001567538"/>
    </source>
</evidence>
<dbReference type="Pfam" id="PF23598">
    <property type="entry name" value="LRR_14"/>
    <property type="match status" value="1"/>
</dbReference>
<dbReference type="GO" id="GO:0005524">
    <property type="term" value="F:ATP binding"/>
    <property type="evidence" value="ECO:0007669"/>
    <property type="project" value="UniProtKB-KW"/>
</dbReference>
<dbReference type="InterPro" id="IPR002182">
    <property type="entry name" value="NB-ARC"/>
</dbReference>
<keyword evidence="3" id="KW-0677">Repeat</keyword>
<feature type="domain" description="Disease resistance protein winged helix" evidence="9">
    <location>
        <begin position="423"/>
        <end position="489"/>
    </location>
</feature>
<evidence type="ECO:0000259" key="9">
    <source>
        <dbReference type="Pfam" id="PF23559"/>
    </source>
</evidence>
<dbReference type="SUPFAM" id="SSF52540">
    <property type="entry name" value="P-loop containing nucleoside triphosphate hydrolases"/>
    <property type="match status" value="1"/>
</dbReference>
<dbReference type="Gene3D" id="3.80.10.10">
    <property type="entry name" value="Ribonuclease Inhibitor"/>
    <property type="match status" value="1"/>
</dbReference>
<keyword evidence="6" id="KW-0067">ATP-binding</keyword>
<dbReference type="InterPro" id="IPR032675">
    <property type="entry name" value="LRR_dom_sf"/>
</dbReference>